<dbReference type="Gene3D" id="3.40.800.20">
    <property type="entry name" value="Histone deacetylase domain"/>
    <property type="match status" value="1"/>
</dbReference>
<dbReference type="Proteomes" id="UP000199344">
    <property type="component" value="Unassembled WGS sequence"/>
</dbReference>
<dbReference type="STRING" id="591205.SAMN05421538_10335"/>
<proteinExistence type="inferred from homology"/>
<dbReference type="PANTHER" id="PTHR10625">
    <property type="entry name" value="HISTONE DEACETYLASE HDAC1-RELATED"/>
    <property type="match status" value="1"/>
</dbReference>
<keyword evidence="5" id="KW-1185">Reference proteome</keyword>
<dbReference type="OrthoDB" id="9808367at2"/>
<dbReference type="RefSeq" id="WP_090522023.1">
    <property type="nucleotide sequence ID" value="NZ_FNAH01000003.1"/>
</dbReference>
<feature type="domain" description="Histone deacetylase" evidence="3">
    <location>
        <begin position="19"/>
        <end position="299"/>
    </location>
</feature>
<comment type="similarity">
    <text evidence="1">Belongs to the histone deacetylase family.</text>
</comment>
<dbReference type="InterPro" id="IPR000286">
    <property type="entry name" value="HDACs"/>
</dbReference>
<feature type="region of interest" description="Disordered" evidence="2">
    <location>
        <begin position="1"/>
        <end position="20"/>
    </location>
</feature>
<dbReference type="Pfam" id="PF00850">
    <property type="entry name" value="Hist_deacetyl"/>
    <property type="match status" value="1"/>
</dbReference>
<evidence type="ECO:0000259" key="3">
    <source>
        <dbReference type="Pfam" id="PF00850"/>
    </source>
</evidence>
<name>A0A1G6YPI4_9RHOB</name>
<reference evidence="4 5" key="1">
    <citation type="submission" date="2016-10" db="EMBL/GenBank/DDBJ databases">
        <authorList>
            <person name="de Groot N.N."/>
        </authorList>
    </citation>
    <scope>NUCLEOTIDE SEQUENCE [LARGE SCALE GENOMIC DNA]</scope>
    <source>
        <strain evidence="4 5">DSM 22220</strain>
    </source>
</reference>
<evidence type="ECO:0000256" key="1">
    <source>
        <dbReference type="ARBA" id="ARBA00005947"/>
    </source>
</evidence>
<organism evidence="4 5">
    <name type="scientific">Paracoccus isoporae</name>
    <dbReference type="NCBI Taxonomy" id="591205"/>
    <lineage>
        <taxon>Bacteria</taxon>
        <taxon>Pseudomonadati</taxon>
        <taxon>Pseudomonadota</taxon>
        <taxon>Alphaproteobacteria</taxon>
        <taxon>Rhodobacterales</taxon>
        <taxon>Paracoccaceae</taxon>
        <taxon>Paracoccus</taxon>
    </lineage>
</organism>
<dbReference type="SUPFAM" id="SSF52768">
    <property type="entry name" value="Arginase/deacetylase"/>
    <property type="match status" value="1"/>
</dbReference>
<dbReference type="InterPro" id="IPR023801">
    <property type="entry name" value="His_deacetylse_dom"/>
</dbReference>
<evidence type="ECO:0000313" key="5">
    <source>
        <dbReference type="Proteomes" id="UP000199344"/>
    </source>
</evidence>
<dbReference type="CDD" id="cd11599">
    <property type="entry name" value="HDAC_classII_2"/>
    <property type="match status" value="1"/>
</dbReference>
<dbReference type="InterPro" id="IPR037138">
    <property type="entry name" value="His_deacetylse_dom_sf"/>
</dbReference>
<evidence type="ECO:0000256" key="2">
    <source>
        <dbReference type="SAM" id="MobiDB-lite"/>
    </source>
</evidence>
<evidence type="ECO:0000313" key="4">
    <source>
        <dbReference type="EMBL" id="SDD92231.1"/>
    </source>
</evidence>
<protein>
    <submittedName>
        <fullName evidence="4">Acetoin utilization deacetylase AcuC</fullName>
    </submittedName>
</protein>
<sequence length="305" mass="31799">MTLLFADPSALSHASPPGHPEQVARYDAVIEALADLDLDRREAPLATDASLLLCHPQRYLDRIASAVPDAGCAMLDADTYLSPGSLEPARRAAGGAVAAVDAVLDGSDDTAFVAMRPPGHHAEAETPMGFCIFGNAAIAAKHALHKRGLSRVAVLDFDVHHGNGTQALLWDEPGVIFASSHQMPLWPGTGAAQETGAHGQIINAPLPPGSDGSTARAAWDEILGRVAAFGPELVIISAGFDAHTDDPLAGLNWQTQDFAALTGAILYRARNSDAKVVSCLEGGYNLAALGASVRAHVDTLMRRAG</sequence>
<dbReference type="InterPro" id="IPR023696">
    <property type="entry name" value="Ureohydrolase_dom_sf"/>
</dbReference>
<accession>A0A1G6YPI4</accession>
<dbReference type="GO" id="GO:0004407">
    <property type="term" value="F:histone deacetylase activity"/>
    <property type="evidence" value="ECO:0007669"/>
    <property type="project" value="TreeGrafter"/>
</dbReference>
<dbReference type="PRINTS" id="PR01270">
    <property type="entry name" value="HDASUPER"/>
</dbReference>
<dbReference type="GO" id="GO:0040029">
    <property type="term" value="P:epigenetic regulation of gene expression"/>
    <property type="evidence" value="ECO:0007669"/>
    <property type="project" value="TreeGrafter"/>
</dbReference>
<gene>
    <name evidence="4" type="ORF">SAMN05421538_10335</name>
</gene>
<dbReference type="PANTHER" id="PTHR10625:SF10">
    <property type="entry name" value="HISTONE DEACETYLASE HDAC1"/>
    <property type="match status" value="1"/>
</dbReference>
<dbReference type="AlphaFoldDB" id="A0A1G6YPI4"/>
<dbReference type="EMBL" id="FNAH01000003">
    <property type="protein sequence ID" value="SDD92231.1"/>
    <property type="molecule type" value="Genomic_DNA"/>
</dbReference>